<comment type="caution">
    <text evidence="2">The sequence shown here is derived from an EMBL/GenBank/DDBJ whole genome shotgun (WGS) entry which is preliminary data.</text>
</comment>
<accession>A0ABP8E4C8</accession>
<protein>
    <recommendedName>
        <fullName evidence="4">Lipoprotein</fullName>
    </recommendedName>
</protein>
<dbReference type="EMBL" id="BAABAU010000003">
    <property type="protein sequence ID" value="GAA4267064.1"/>
    <property type="molecule type" value="Genomic_DNA"/>
</dbReference>
<reference evidence="3" key="1">
    <citation type="journal article" date="2019" name="Int. J. Syst. Evol. Microbiol.">
        <title>The Global Catalogue of Microorganisms (GCM) 10K type strain sequencing project: providing services to taxonomists for standard genome sequencing and annotation.</title>
        <authorList>
            <consortium name="The Broad Institute Genomics Platform"/>
            <consortium name="The Broad Institute Genome Sequencing Center for Infectious Disease"/>
            <person name="Wu L."/>
            <person name="Ma J."/>
        </authorList>
    </citation>
    <scope>NUCLEOTIDE SEQUENCE [LARGE SCALE GENOMIC DNA]</scope>
    <source>
        <strain evidence="3">JCM 17442</strain>
    </source>
</reference>
<feature type="chain" id="PRO_5047124437" description="Lipoprotein" evidence="1">
    <location>
        <begin position="30"/>
        <end position="170"/>
    </location>
</feature>
<proteinExistence type="predicted"/>
<feature type="signal peptide" evidence="1">
    <location>
        <begin position="1"/>
        <end position="29"/>
    </location>
</feature>
<evidence type="ECO:0000313" key="3">
    <source>
        <dbReference type="Proteomes" id="UP001501594"/>
    </source>
</evidence>
<keyword evidence="3" id="KW-1185">Reference proteome</keyword>
<dbReference type="Proteomes" id="UP001501594">
    <property type="component" value="Unassembled WGS sequence"/>
</dbReference>
<keyword evidence="1" id="KW-0732">Signal</keyword>
<organism evidence="2 3">
    <name type="scientific">Frondihabitans peucedani</name>
    <dbReference type="NCBI Taxonomy" id="598626"/>
    <lineage>
        <taxon>Bacteria</taxon>
        <taxon>Bacillati</taxon>
        <taxon>Actinomycetota</taxon>
        <taxon>Actinomycetes</taxon>
        <taxon>Micrococcales</taxon>
        <taxon>Microbacteriaceae</taxon>
        <taxon>Frondihabitans</taxon>
    </lineage>
</organism>
<name>A0ABP8E4C8_9MICO</name>
<sequence>MLRHHVHMTRMLTRSMAALLTGLVVVATAGCTGTVTQDRGEDAWTHRMEVLLSDPHGDGGASATLTSESGTKTASALVELSTVDPGRFDVLSVCRGSGVVRVSVLHRSPENNSGTFKPLTSRNVVCGATTRLPITIPSHDVVLKATGPTGSDWVAEIVTRGWEPQPDSVE</sequence>
<dbReference type="PROSITE" id="PS51257">
    <property type="entry name" value="PROKAR_LIPOPROTEIN"/>
    <property type="match status" value="1"/>
</dbReference>
<gene>
    <name evidence="2" type="ORF">GCM10022256_26760</name>
</gene>
<evidence type="ECO:0000256" key="1">
    <source>
        <dbReference type="SAM" id="SignalP"/>
    </source>
</evidence>
<evidence type="ECO:0008006" key="4">
    <source>
        <dbReference type="Google" id="ProtNLM"/>
    </source>
</evidence>
<evidence type="ECO:0000313" key="2">
    <source>
        <dbReference type="EMBL" id="GAA4267064.1"/>
    </source>
</evidence>